<dbReference type="AlphaFoldDB" id="A0A9P0MYS8"/>
<dbReference type="Proteomes" id="UP001153321">
    <property type="component" value="Chromosome 13"/>
</dbReference>
<reference evidence="1" key="1">
    <citation type="submission" date="2022-02" db="EMBL/GenBank/DDBJ databases">
        <authorList>
            <person name="King R."/>
        </authorList>
    </citation>
    <scope>NUCLEOTIDE SEQUENCE</scope>
</reference>
<sequence length="594" mass="64368">MSLFPAYANDSNDTCSEKIDQYEECCGESLALEAQLLASDNDEEHDGGSHTAPPAACQSLQLLDCDYYVDCKLDVGNLRVSTLYYPGRPQYSTLPPREALGGAGARAEPGRRRARRYYSAGAGSGASSADALPDEELAERTRAYRDMLADNPTDESLWLQFIEFQELTRGAEAGLAAAESAARATRSPRVRAALHRARALALSPLRRLDMLRRELALAESDDERTELWLRTLGCAGAAGGAELDAAARAALGACRASAAAYPLLLYAYGAGLRAAGHWERLVLLLELVLSMNFPPAAFPPPPDPMQLADQERRLHDLEDKVVCSGLPLSTVWVRVERARAAVHWRAVEAGAVPAEDPQRAPVPADVAHLLQPAGAAAPLLVLQALRLAKVPLLPLGQHVLCAADASGDALGDAAEADGAEVMLALVRAARRLPATHAARGPGAARLVQALVEPPHYLAAAGGFLRWVRALWDAACEWLTGEWREAMLCWRLRWLHALLLLLDLQDEAGRSEAQRIRNEARAAVKRWAASALPYAHVARLERRAAGPRPAARPRWPRCAPRWPTPRCRRTVGSTSPGAACRLRYSVPCNTNKTNF</sequence>
<keyword evidence="2" id="KW-1185">Reference proteome</keyword>
<gene>
    <name evidence="1" type="ORF">SPLIT_LOCUS1624</name>
</gene>
<accession>A0A9P0MYS8</accession>
<name>A0A9P0MYS8_SPOLI</name>
<dbReference type="EMBL" id="LR824544">
    <property type="protein sequence ID" value="CAH1636262.1"/>
    <property type="molecule type" value="Genomic_DNA"/>
</dbReference>
<evidence type="ECO:0008006" key="3">
    <source>
        <dbReference type="Google" id="ProtNLM"/>
    </source>
</evidence>
<evidence type="ECO:0000313" key="1">
    <source>
        <dbReference type="EMBL" id="CAH1636262.1"/>
    </source>
</evidence>
<proteinExistence type="predicted"/>
<protein>
    <recommendedName>
        <fullName evidence="3">Protein NRDE2 homolog</fullName>
    </recommendedName>
</protein>
<evidence type="ECO:0000313" key="2">
    <source>
        <dbReference type="Proteomes" id="UP001153321"/>
    </source>
</evidence>
<organism evidence="1 2">
    <name type="scientific">Spodoptera littoralis</name>
    <name type="common">Egyptian cotton leafworm</name>
    <dbReference type="NCBI Taxonomy" id="7109"/>
    <lineage>
        <taxon>Eukaryota</taxon>
        <taxon>Metazoa</taxon>
        <taxon>Ecdysozoa</taxon>
        <taxon>Arthropoda</taxon>
        <taxon>Hexapoda</taxon>
        <taxon>Insecta</taxon>
        <taxon>Pterygota</taxon>
        <taxon>Neoptera</taxon>
        <taxon>Endopterygota</taxon>
        <taxon>Lepidoptera</taxon>
        <taxon>Glossata</taxon>
        <taxon>Ditrysia</taxon>
        <taxon>Noctuoidea</taxon>
        <taxon>Noctuidae</taxon>
        <taxon>Amphipyrinae</taxon>
        <taxon>Spodoptera</taxon>
    </lineage>
</organism>